<sequence length="524" mass="58811">MRKTNFIALMLAAALTACSALPTNTNVAKTYSTAFEHPEQTRLGRLYLDASRKHQGRSGFYILNDGLDGLAARLQLIDQAQASLDLQYYIFRQDRSGRLLTAHLLAAAERGVKIRILVDDGATVDGDEQLLTLAAHRNIQVRVFNPLHYRGHDNLARVMEISTHKSYLDYRMHNKLFVADSAVALVGGRNIGDEYFQIDPQGQFGDDDVISIGPVVKKLTEKFDWFWNSDHVLPAQNIEPARVTPQNLDVLKTSLSSYRKEAEQDKTSFAAGLQRRTIPSIAAMKWAQAQVVCDSPDKREVEDDKLAGTLIYEPVAQAAAAANSEVLIVTPFFVPGEEGLKLFQDLQMRHVAVRALTNSLESTPQLPAHAGYAHYRRAMLKLGVQLYEVRATLGLAKGSGESEDLIRYGTYGLHAKQYIFDRQRIFLGSMNFDQRSMHINTEIGLIIDSPELARQEAERFERLSSPANSYRVQLKVDSATQVESLVWSTREDGKQKDYDTEPSRDRGRKVKEELMSILPLDSEL</sequence>
<comment type="caution">
    <text evidence="4">The sequence shown here is derived from an EMBL/GenBank/DDBJ whole genome shotgun (WGS) entry which is preliminary data.</text>
</comment>
<protein>
    <submittedName>
        <fullName evidence="4">Cardiolipin synthase C</fullName>
        <ecNumber evidence="4">2.7.8.-</ecNumber>
    </submittedName>
</protein>
<gene>
    <name evidence="4" type="primary">clsC</name>
    <name evidence="4" type="ORF">NMK_0298</name>
</gene>
<dbReference type="SUPFAM" id="SSF56024">
    <property type="entry name" value="Phospholipase D/nuclease"/>
    <property type="match status" value="2"/>
</dbReference>
<dbReference type="PROSITE" id="PS51257">
    <property type="entry name" value="PROKAR_LIPOPROTEIN"/>
    <property type="match status" value="1"/>
</dbReference>
<dbReference type="SMART" id="SM00155">
    <property type="entry name" value="PLDc"/>
    <property type="match status" value="2"/>
</dbReference>
<feature type="signal peptide" evidence="2">
    <location>
        <begin position="1"/>
        <end position="19"/>
    </location>
</feature>
<dbReference type="OrthoDB" id="9814092at2"/>
<evidence type="ECO:0000313" key="4">
    <source>
        <dbReference type="EMBL" id="GBG12765.1"/>
    </source>
</evidence>
<dbReference type="RefSeq" id="WP_109013998.1">
    <property type="nucleotide sequence ID" value="NZ_BDOQ01000002.1"/>
</dbReference>
<dbReference type="CDD" id="cd09113">
    <property type="entry name" value="PLDc_ymdC_like_2"/>
    <property type="match status" value="1"/>
</dbReference>
<dbReference type="InterPro" id="IPR025202">
    <property type="entry name" value="PLD-like_dom"/>
</dbReference>
<organism evidence="4 5">
    <name type="scientific">Novimethylophilus kurashikiensis</name>
    <dbReference type="NCBI Taxonomy" id="1825523"/>
    <lineage>
        <taxon>Bacteria</taxon>
        <taxon>Pseudomonadati</taxon>
        <taxon>Pseudomonadota</taxon>
        <taxon>Betaproteobacteria</taxon>
        <taxon>Nitrosomonadales</taxon>
        <taxon>Methylophilaceae</taxon>
        <taxon>Novimethylophilus</taxon>
    </lineage>
</organism>
<keyword evidence="4" id="KW-0808">Transferase</keyword>
<feature type="chain" id="PRO_5015362103" evidence="2">
    <location>
        <begin position="20"/>
        <end position="524"/>
    </location>
</feature>
<dbReference type="PROSITE" id="PS50035">
    <property type="entry name" value="PLD"/>
    <property type="match status" value="2"/>
</dbReference>
<dbReference type="EC" id="2.7.8.-" evidence="4"/>
<feature type="compositionally biased region" description="Basic and acidic residues" evidence="1">
    <location>
        <begin position="489"/>
        <end position="512"/>
    </location>
</feature>
<feature type="domain" description="PLD phosphodiesterase" evidence="3">
    <location>
        <begin position="168"/>
        <end position="195"/>
    </location>
</feature>
<dbReference type="GO" id="GO:0032049">
    <property type="term" value="P:cardiolipin biosynthetic process"/>
    <property type="evidence" value="ECO:0007669"/>
    <property type="project" value="UniProtKB-ARBA"/>
</dbReference>
<dbReference type="Proteomes" id="UP000245081">
    <property type="component" value="Unassembled WGS sequence"/>
</dbReference>
<dbReference type="Gene3D" id="3.30.870.10">
    <property type="entry name" value="Endonuclease Chain A"/>
    <property type="match status" value="2"/>
</dbReference>
<name>A0A2R5F312_9PROT</name>
<dbReference type="InterPro" id="IPR001736">
    <property type="entry name" value="PLipase_D/transphosphatidylase"/>
</dbReference>
<dbReference type="EMBL" id="BDOQ01000002">
    <property type="protein sequence ID" value="GBG12765.1"/>
    <property type="molecule type" value="Genomic_DNA"/>
</dbReference>
<evidence type="ECO:0000256" key="1">
    <source>
        <dbReference type="SAM" id="MobiDB-lite"/>
    </source>
</evidence>
<dbReference type="GO" id="GO:0030572">
    <property type="term" value="F:phosphatidyltransferase activity"/>
    <property type="evidence" value="ECO:0007669"/>
    <property type="project" value="UniProtKB-ARBA"/>
</dbReference>
<dbReference type="PANTHER" id="PTHR21248">
    <property type="entry name" value="CARDIOLIPIN SYNTHASE"/>
    <property type="match status" value="1"/>
</dbReference>
<keyword evidence="5" id="KW-1185">Reference proteome</keyword>
<dbReference type="PANTHER" id="PTHR21248:SF12">
    <property type="entry name" value="CARDIOLIPIN SYNTHASE C"/>
    <property type="match status" value="1"/>
</dbReference>
<evidence type="ECO:0000313" key="5">
    <source>
        <dbReference type="Proteomes" id="UP000245081"/>
    </source>
</evidence>
<feature type="domain" description="PLD phosphodiesterase" evidence="3">
    <location>
        <begin position="409"/>
        <end position="436"/>
    </location>
</feature>
<reference evidence="4 5" key="1">
    <citation type="journal article" date="2018" name="Environ. Microbiol.">
        <title>Isolation and genomic characterization of Novimethylophilus kurashikiensis gen. nov. sp. nov., a new lanthanide-dependent methylotrophic species of Methylophilaceae.</title>
        <authorList>
            <person name="Lv H."/>
            <person name="Sahin N."/>
            <person name="Tani A."/>
        </authorList>
    </citation>
    <scope>NUCLEOTIDE SEQUENCE [LARGE SCALE GENOMIC DNA]</scope>
    <source>
        <strain evidence="4 5">La2-4</strain>
    </source>
</reference>
<proteinExistence type="predicted"/>
<dbReference type="Pfam" id="PF13091">
    <property type="entry name" value="PLDc_2"/>
    <property type="match status" value="2"/>
</dbReference>
<feature type="region of interest" description="Disordered" evidence="1">
    <location>
        <begin position="488"/>
        <end position="512"/>
    </location>
</feature>
<dbReference type="AlphaFoldDB" id="A0A2R5F312"/>
<evidence type="ECO:0000259" key="3">
    <source>
        <dbReference type="PROSITE" id="PS50035"/>
    </source>
</evidence>
<keyword evidence="2" id="KW-0732">Signal</keyword>
<dbReference type="CDD" id="cd09111">
    <property type="entry name" value="PLDc_ymdC_like_1"/>
    <property type="match status" value="1"/>
</dbReference>
<accession>A0A2R5F312</accession>
<evidence type="ECO:0000256" key="2">
    <source>
        <dbReference type="SAM" id="SignalP"/>
    </source>
</evidence>